<evidence type="ECO:0000256" key="1">
    <source>
        <dbReference type="SAM" id="Coils"/>
    </source>
</evidence>
<dbReference type="GO" id="GO:0008168">
    <property type="term" value="F:methyltransferase activity"/>
    <property type="evidence" value="ECO:0007669"/>
    <property type="project" value="UniProtKB-KW"/>
</dbReference>
<evidence type="ECO:0000313" key="4">
    <source>
        <dbReference type="EMBL" id="MBA9083300.1"/>
    </source>
</evidence>
<proteinExistence type="predicted"/>
<evidence type="ECO:0000256" key="2">
    <source>
        <dbReference type="SAM" id="MobiDB-lite"/>
    </source>
</evidence>
<keyword evidence="1" id="KW-0175">Coiled coil</keyword>
<feature type="coiled-coil region" evidence="1">
    <location>
        <begin position="45"/>
        <end position="72"/>
    </location>
</feature>
<dbReference type="GO" id="GO:0032259">
    <property type="term" value="P:methylation"/>
    <property type="evidence" value="ECO:0007669"/>
    <property type="project" value="UniProtKB-KW"/>
</dbReference>
<name>A0ABR6E422_9HYPH</name>
<keyword evidence="4" id="KW-0808">Transferase</keyword>
<keyword evidence="5" id="KW-1185">Reference proteome</keyword>
<keyword evidence="3" id="KW-0472">Membrane</keyword>
<feature type="region of interest" description="Disordered" evidence="2">
    <location>
        <begin position="98"/>
        <end position="151"/>
    </location>
</feature>
<dbReference type="RefSeq" id="WP_182480276.1">
    <property type="nucleotide sequence ID" value="NZ_CAWPNC010000005.1"/>
</dbReference>
<comment type="caution">
    <text evidence="4">The sequence shown here is derived from an EMBL/GenBank/DDBJ whole genome shotgun (WGS) entry which is preliminary data.</text>
</comment>
<accession>A0ABR6E422</accession>
<organism evidence="4 5">
    <name type="scientific">Bartonella chomelii</name>
    <dbReference type="NCBI Taxonomy" id="236402"/>
    <lineage>
        <taxon>Bacteria</taxon>
        <taxon>Pseudomonadati</taxon>
        <taxon>Pseudomonadota</taxon>
        <taxon>Alphaproteobacteria</taxon>
        <taxon>Hyphomicrobiales</taxon>
        <taxon>Bartonellaceae</taxon>
        <taxon>Bartonella</taxon>
    </lineage>
</organism>
<protein>
    <submittedName>
        <fullName evidence="4">Site-specific DNA-cytosine methylase</fullName>
    </submittedName>
</protein>
<evidence type="ECO:0000256" key="3">
    <source>
        <dbReference type="SAM" id="Phobius"/>
    </source>
</evidence>
<reference evidence="4 5" key="1">
    <citation type="submission" date="2020-08" db="EMBL/GenBank/DDBJ databases">
        <title>Genomic Encyclopedia of Type Strains, Phase IV (KMG-IV): sequencing the most valuable type-strain genomes for metagenomic binning, comparative biology and taxonomic classification.</title>
        <authorList>
            <person name="Goeker M."/>
        </authorList>
    </citation>
    <scope>NUCLEOTIDE SEQUENCE [LARGE SCALE GENOMIC DNA]</scope>
    <source>
        <strain evidence="4 5">DSM 21431</strain>
    </source>
</reference>
<sequence length="482" mass="54286">MVDFIGILKKKIDAQNNITPQLRERIYKQAFEILEHKFLEIKMPKKMADAQRQALRSAIVAIEEEYLTAEKELLSSVMGWDLTGKDNNNENVQKSILSQSGDTSAIVTEEKKRQQQSVSGRKSKKTPDKLSVESKMSNTEPTDMDTSLAPCSSKVHSNIKKNTRKNTALQTDTSHVVSHIFAQALRRANRSIIKKRILIGIVIFVVFLILLIGAFFVGEYMFTSYNNQIQEVNIQASNGLQKEGQANQKLTQRLLEDGSEVDAGSIERTDEKTEFLSEEEASTVVAGNSKTIEHPGEAIFYKTHADHDSEKVVMGNAWWSLIKESSVKNAPEELAIRGDINIPSEGLLLQLTLRRNVDPSFPTAYIMDLVFMTTDKFSGQAIHDIKELTFKASKQSIGQPLKRASIAKIDDDFFLFALNNNHPFLDQNLQIIRELDWIHLVISDKNGHMSELTFAKGPTGKAIFNEVIEQWLAQTAKQTIFD</sequence>
<gene>
    <name evidence="4" type="ORF">GGR10_001158</name>
</gene>
<feature type="compositionally biased region" description="Polar residues" evidence="2">
    <location>
        <begin position="134"/>
        <end position="145"/>
    </location>
</feature>
<dbReference type="Proteomes" id="UP000548119">
    <property type="component" value="Unassembled WGS sequence"/>
</dbReference>
<keyword evidence="4" id="KW-0489">Methyltransferase</keyword>
<feature type="transmembrane region" description="Helical" evidence="3">
    <location>
        <begin position="197"/>
        <end position="218"/>
    </location>
</feature>
<evidence type="ECO:0000313" key="5">
    <source>
        <dbReference type="Proteomes" id="UP000548119"/>
    </source>
</evidence>
<dbReference type="EMBL" id="JACJIR010000005">
    <property type="protein sequence ID" value="MBA9083300.1"/>
    <property type="molecule type" value="Genomic_DNA"/>
</dbReference>
<keyword evidence="3" id="KW-0812">Transmembrane</keyword>
<keyword evidence="3" id="KW-1133">Transmembrane helix</keyword>